<feature type="region of interest" description="Disordered" evidence="3">
    <location>
        <begin position="509"/>
        <end position="534"/>
    </location>
</feature>
<evidence type="ECO:0000313" key="5">
    <source>
        <dbReference type="Proteomes" id="UP001201980"/>
    </source>
</evidence>
<feature type="compositionally biased region" description="Low complexity" evidence="3">
    <location>
        <begin position="967"/>
        <end position="986"/>
    </location>
</feature>
<feature type="region of interest" description="Disordered" evidence="3">
    <location>
        <begin position="1299"/>
        <end position="1359"/>
    </location>
</feature>
<feature type="region of interest" description="Disordered" evidence="3">
    <location>
        <begin position="190"/>
        <end position="211"/>
    </location>
</feature>
<gene>
    <name evidence="4" type="ORF">MKZ38_002473</name>
</gene>
<evidence type="ECO:0000313" key="4">
    <source>
        <dbReference type="EMBL" id="KAJ2900340.1"/>
    </source>
</evidence>
<organism evidence="4 5">
    <name type="scientific">Zalerion maritima</name>
    <dbReference type="NCBI Taxonomy" id="339359"/>
    <lineage>
        <taxon>Eukaryota</taxon>
        <taxon>Fungi</taxon>
        <taxon>Dikarya</taxon>
        <taxon>Ascomycota</taxon>
        <taxon>Pezizomycotina</taxon>
        <taxon>Sordariomycetes</taxon>
        <taxon>Lulworthiomycetidae</taxon>
        <taxon>Lulworthiales</taxon>
        <taxon>Lulworthiaceae</taxon>
        <taxon>Zalerion</taxon>
    </lineage>
</organism>
<feature type="compositionally biased region" description="Low complexity" evidence="3">
    <location>
        <begin position="941"/>
        <end position="953"/>
    </location>
</feature>
<feature type="region of interest" description="Disordered" evidence="3">
    <location>
        <begin position="1161"/>
        <end position="1258"/>
    </location>
</feature>
<proteinExistence type="predicted"/>
<keyword evidence="5" id="KW-1185">Reference proteome</keyword>
<dbReference type="PANTHER" id="PTHR32083">
    <property type="entry name" value="CILIA AND FLAGELLA-ASSOCIATED PROTEIN 58-RELATED"/>
    <property type="match status" value="1"/>
</dbReference>
<feature type="coiled-coil region" evidence="2">
    <location>
        <begin position="1854"/>
        <end position="1951"/>
    </location>
</feature>
<feature type="region of interest" description="Disordered" evidence="3">
    <location>
        <begin position="740"/>
        <end position="830"/>
    </location>
</feature>
<feature type="compositionally biased region" description="Polar residues" evidence="3">
    <location>
        <begin position="915"/>
        <end position="933"/>
    </location>
</feature>
<dbReference type="GO" id="GO:0005856">
    <property type="term" value="C:cytoskeleton"/>
    <property type="evidence" value="ECO:0007669"/>
    <property type="project" value="TreeGrafter"/>
</dbReference>
<feature type="region of interest" description="Disordered" evidence="3">
    <location>
        <begin position="1"/>
        <end position="129"/>
    </location>
</feature>
<feature type="region of interest" description="Disordered" evidence="3">
    <location>
        <begin position="899"/>
        <end position="986"/>
    </location>
</feature>
<feature type="compositionally biased region" description="Basic and acidic residues" evidence="3">
    <location>
        <begin position="1230"/>
        <end position="1246"/>
    </location>
</feature>
<feature type="compositionally biased region" description="Basic and acidic residues" evidence="3">
    <location>
        <begin position="1019"/>
        <end position="1051"/>
    </location>
</feature>
<feature type="region of interest" description="Disordered" evidence="3">
    <location>
        <begin position="2098"/>
        <end position="2123"/>
    </location>
</feature>
<feature type="compositionally biased region" description="Polar residues" evidence="3">
    <location>
        <begin position="1207"/>
        <end position="1227"/>
    </location>
</feature>
<feature type="compositionally biased region" description="Polar residues" evidence="3">
    <location>
        <begin position="1391"/>
        <end position="1402"/>
    </location>
</feature>
<dbReference type="Proteomes" id="UP001201980">
    <property type="component" value="Unassembled WGS sequence"/>
</dbReference>
<keyword evidence="1 2" id="KW-0175">Coiled coil</keyword>
<evidence type="ECO:0000256" key="3">
    <source>
        <dbReference type="SAM" id="MobiDB-lite"/>
    </source>
</evidence>
<accession>A0AAD5RNV5</accession>
<dbReference type="EMBL" id="JAKWBI020000174">
    <property type="protein sequence ID" value="KAJ2900340.1"/>
    <property type="molecule type" value="Genomic_DNA"/>
</dbReference>
<feature type="compositionally biased region" description="Basic and acidic residues" evidence="3">
    <location>
        <begin position="1532"/>
        <end position="1542"/>
    </location>
</feature>
<feature type="region of interest" description="Disordered" evidence="3">
    <location>
        <begin position="455"/>
        <end position="494"/>
    </location>
</feature>
<feature type="coiled-coil region" evidence="2">
    <location>
        <begin position="1612"/>
        <end position="1716"/>
    </location>
</feature>
<feature type="region of interest" description="Disordered" evidence="3">
    <location>
        <begin position="2015"/>
        <end position="2035"/>
    </location>
</feature>
<feature type="coiled-coil region" evidence="2">
    <location>
        <begin position="2134"/>
        <end position="2185"/>
    </location>
</feature>
<evidence type="ECO:0000256" key="2">
    <source>
        <dbReference type="SAM" id="Coils"/>
    </source>
</evidence>
<feature type="compositionally biased region" description="Polar residues" evidence="3">
    <location>
        <begin position="466"/>
        <end position="477"/>
    </location>
</feature>
<feature type="region of interest" description="Disordered" evidence="3">
    <location>
        <begin position="1731"/>
        <end position="1753"/>
    </location>
</feature>
<feature type="compositionally biased region" description="Polar residues" evidence="3">
    <location>
        <begin position="796"/>
        <end position="814"/>
    </location>
</feature>
<dbReference type="PANTHER" id="PTHR32083:SF0">
    <property type="entry name" value="CILIA AND FLAGELLA-ASSOCIATED PROTEIN 58"/>
    <property type="match status" value="1"/>
</dbReference>
<feature type="region of interest" description="Disordered" evidence="3">
    <location>
        <begin position="1525"/>
        <end position="1563"/>
    </location>
</feature>
<feature type="compositionally biased region" description="Basic and acidic residues" evidence="3">
    <location>
        <begin position="1095"/>
        <end position="1104"/>
    </location>
</feature>
<feature type="region of interest" description="Disordered" evidence="3">
    <location>
        <begin position="1380"/>
        <end position="1443"/>
    </location>
</feature>
<feature type="region of interest" description="Disordered" evidence="3">
    <location>
        <begin position="228"/>
        <end position="249"/>
    </location>
</feature>
<feature type="compositionally biased region" description="Low complexity" evidence="3">
    <location>
        <begin position="1126"/>
        <end position="1139"/>
    </location>
</feature>
<feature type="compositionally biased region" description="Pro residues" evidence="3">
    <location>
        <begin position="479"/>
        <end position="488"/>
    </location>
</feature>
<feature type="region of interest" description="Disordered" evidence="3">
    <location>
        <begin position="1006"/>
        <end position="1139"/>
    </location>
</feature>
<evidence type="ECO:0000256" key="1">
    <source>
        <dbReference type="ARBA" id="ARBA00023054"/>
    </source>
</evidence>
<feature type="compositionally biased region" description="Acidic residues" evidence="3">
    <location>
        <begin position="1084"/>
        <end position="1094"/>
    </location>
</feature>
<feature type="compositionally biased region" description="Acidic residues" evidence="3">
    <location>
        <begin position="632"/>
        <end position="642"/>
    </location>
</feature>
<name>A0AAD5RNV5_9PEZI</name>
<feature type="compositionally biased region" description="Acidic residues" evidence="3">
    <location>
        <begin position="2366"/>
        <end position="2386"/>
    </location>
</feature>
<protein>
    <submittedName>
        <fullName evidence="4">Uncharacterized protein</fullName>
    </submittedName>
</protein>
<feature type="region of interest" description="Disordered" evidence="3">
    <location>
        <begin position="571"/>
        <end position="607"/>
    </location>
</feature>
<feature type="compositionally biased region" description="Polar residues" evidence="3">
    <location>
        <begin position="2100"/>
        <end position="2109"/>
    </location>
</feature>
<feature type="compositionally biased region" description="Basic and acidic residues" evidence="3">
    <location>
        <begin position="1731"/>
        <end position="1750"/>
    </location>
</feature>
<reference evidence="4" key="1">
    <citation type="submission" date="2022-07" db="EMBL/GenBank/DDBJ databases">
        <title>Draft genome sequence of Zalerion maritima ATCC 34329, a (micro)plastics degrading marine fungus.</title>
        <authorList>
            <person name="Paco A."/>
            <person name="Goncalves M.F.M."/>
            <person name="Rocha-Santos T.A.P."/>
            <person name="Alves A."/>
        </authorList>
    </citation>
    <scope>NUCLEOTIDE SEQUENCE</scope>
    <source>
        <strain evidence="4">ATCC 34329</strain>
    </source>
</reference>
<feature type="compositionally biased region" description="Basic and acidic residues" evidence="3">
    <location>
        <begin position="1319"/>
        <end position="1335"/>
    </location>
</feature>
<feature type="compositionally biased region" description="Low complexity" evidence="3">
    <location>
        <begin position="819"/>
        <end position="830"/>
    </location>
</feature>
<feature type="region of interest" description="Disordered" evidence="3">
    <location>
        <begin position="632"/>
        <end position="655"/>
    </location>
</feature>
<feature type="compositionally biased region" description="Basic and acidic residues" evidence="3">
    <location>
        <begin position="1380"/>
        <end position="1390"/>
    </location>
</feature>
<feature type="coiled-coil region" evidence="2">
    <location>
        <begin position="1756"/>
        <end position="1790"/>
    </location>
</feature>
<feature type="compositionally biased region" description="Polar residues" evidence="3">
    <location>
        <begin position="2283"/>
        <end position="2298"/>
    </location>
</feature>
<feature type="region of interest" description="Disordered" evidence="3">
    <location>
        <begin position="2282"/>
        <end position="2386"/>
    </location>
</feature>
<comment type="caution">
    <text evidence="4">The sequence shown here is derived from an EMBL/GenBank/DDBJ whole genome shotgun (WGS) entry which is preliminary data.</text>
</comment>
<sequence length="2386" mass="264289">MPPGQSRADTTNTPKGTEKTSSTRATRTPPPSASPRAQDGSSYHSEPSSPAFSATSTADGEASPVLPPLPAPRLPDRVQGFLRTPSPNHEERDDSSQYRTASWGSPYPPTDRNLRSPSSSSEQSDGSLIHHLEINTPFLRPAPFARLQSEQGPSSFISAAVLANRARRPAQGLTEDWIRQHTASDFNTESQAWLSDGSEQDQEPSLLSGSELQDEAEIDDWLIQDHDLTTPRANPNKPYHRSAHQPNETLTQAHLLRLTSRMGAEEMHRTGSEPLHGPVAETRNTYDLSSAQPPTSNTPDLPERPRRLASVEFKNGQSNGPSTPIRALRRADSAVTPRLKTKYPWKGKNIMVHLPRDDERGQPCRAPMPLSPTEVKERVDKFSSEGWNTTPFDLGFDVAENSKSRDSWPAPTDIDTERRNHRYQVTLPDLKKWEALEEEMREAKLRALGVTFADDEPSEAAEPSPAISNASRNTSGQYPPLPFSPPVPTGSAGSNHAYNFNQFAMGSSAAHSPNLPLNSPHSFTGQPTVHKHRPGQSIAIPSAEFNSQFQQQSPHVWNPQQMLLHQQLSRNGSPSLAGLASPGSPYENGGFPPPSMPAPGHGRTQSLQYPMLPHQHHLQMSARASPRLQELCEDDEEAEEEIPQQNVNGNDPGLQREIDDAQYHLEQQFKAQLEEDEYSPDRHDKTATDLDHVNSALHSHIRQQSSVQFLEPNLTDDLVIHHPTPHSRGHSLSQKFFADHDETGTSTDEGSVRPKPIETSGFDKSTDTEADDIETNPSNLGTPIDNFGFGKLGHQPSFSTASNPWQDTNNSSVNGDGYSRQASHSSKSSISKLNVEAPEFKFNPSSSTTFNPSQSSFTFGAKSQPTVFKAWAPEFKPTAAKFAPSAPEFTPGAAEFAPELKPSAPEFTPGATEFKPSSLSGHMSQSSTASSTKIKADAPVFSPQQSDFSFSSSGPKFRPDAPAFQPSFSTSIASPSSGNASPANPIFSNIDVSKLEIVKPAKKSMAIPIVQPAPPPKQEQTDGFKEDSDGRLTNDSRPKRMKAHDLGDDSFPRFSPTPDPERDVEQTLEAEAINESALGIEAAEVSEEEDEDQKLEEVTARSNEEDNIPADLTTISSTIMSESADSKAATSPSATSPEQASFNWAAVDLKGTTEAQSFSLALPFGDEEPLSKVEDDSEEEEVERAKKHEKALSATAPPFTPGLFSLDTPTNASLQSEAAASVSQPAVTSDVERTPTAENTTEKTEESEATPTIGVTPTVVEAKPAPALAPNGLAASRFADPGQQKPKGLAASRFAVLKTPIPPPTTESLEPAPEMQDEVQEKEFEREPEIEELKEGALPAVETEALTETPPTQTEQADKGFKELSFEEIDSVMRHLEANPDMGVKRHVEPTKSQQLSPTRNISVADVVHPPPTLLQPLAQPDRLRSDAPSPSSHRIRDEQPILSTELQDPFVECPESAVDSGIHNLNGDATVPPSEWDEDFSDGQQELFEERAPYFDRHLVDLVGNIFEHRLDAMQDNIVKSLGPSIRRERRSMSDERQHSDADDEDDDPIPRRSMSPRRNGRYELIKGAVAEVFNTHAPQPTAVDTSDIMTKLEEMNDRLNQKDFEADSKMAEVQARVEELEERLREERAKTEAEVTFRREAQDNAAEVKRGLEQAEARLQSDIIHKTTHEARVGDLEERLKKYEQLASEELESRRATEEKLAEIQRQLRISSEEEYRLRDLVEEKNQRIKTVSDERDQRQKAVEDSRAKSNMRHSLLEANLTNETKQAKELQTRLSTTEATLRSVQQDAHAWRSEAEISQEKLARQTDDLTHALNEARSLRVLITTLETQSGDSERARDHYANKCMHMEKEVIESNRKVNEESQRLAKSEQNWLARQEILEARLQAEAKTRERIEQELARLESIEKQGVRAINDNERLSHQNSELRSENHKLEQAVSRYRREFEEAREGGLREVQRTRISMQTQLDASNHEVNVVREEYEEQNGKLCAQLEQLRLEVDTSSSRADMLVEAAESAKKRELGELSRKQQDETEDMQARFDRQISILREDSQRSEQNYLERLSLSTSKNDHLQERIAHLAERLEIADAAAKAAAEAAKNASVPSPSSKQALASAPAPVDATHTPAMTDNAEKFSAKAFRETIDSLQNQLEASTRKNEEYAAQKRRFEKQRAEFESVRKNVSDMEDEKQWLNEMLDIREAEMLDLCRAVNAGEVDMDAARDAAIRLEANIQMHLKGIKKARQARSQPRQGLSIAGLREAAPWSSIRDAAPMAAQALSVFGGWSKAGSQAGSTPAKNSPAPSQAGLMTPPASSLRKPSPADGRLDQRNPGPWISARRAEKMPAALDTMPQSSMEDRQPHTPPMMHSSAYDDDAQAAEDFDDAGFFEDEE</sequence>
<feature type="compositionally biased region" description="Low complexity" evidence="3">
    <location>
        <begin position="116"/>
        <end position="127"/>
    </location>
</feature>
<feature type="compositionally biased region" description="Low complexity" evidence="3">
    <location>
        <begin position="45"/>
        <end position="58"/>
    </location>
</feature>
<feature type="compositionally biased region" description="Polar residues" evidence="3">
    <location>
        <begin position="509"/>
        <end position="527"/>
    </location>
</feature>